<comment type="caution">
    <text evidence="2">The sequence shown here is derived from an EMBL/GenBank/DDBJ whole genome shotgun (WGS) entry which is preliminary data.</text>
</comment>
<reference evidence="2 3" key="1">
    <citation type="submission" date="2018-05" db="EMBL/GenBank/DDBJ databases">
        <title>A metagenomic window into the 2 km-deep terrestrial subsurface aquifer revealed taxonomically and functionally diverse microbial community comprising novel uncultured bacterial lineages.</title>
        <authorList>
            <person name="Kadnikov V.V."/>
            <person name="Mardanov A.V."/>
            <person name="Beletsky A.V."/>
            <person name="Banks D."/>
            <person name="Pimenov N.V."/>
            <person name="Frank Y.A."/>
            <person name="Karnachuk O.V."/>
            <person name="Ravin N.V."/>
        </authorList>
    </citation>
    <scope>NUCLEOTIDE SEQUENCE [LARGE SCALE GENOMIC DNA]</scope>
    <source>
        <strain evidence="2">BY5</strain>
    </source>
</reference>
<feature type="transmembrane region" description="Helical" evidence="1">
    <location>
        <begin position="15"/>
        <end position="34"/>
    </location>
</feature>
<evidence type="ECO:0000313" key="2">
    <source>
        <dbReference type="EMBL" id="RCK81096.1"/>
    </source>
</evidence>
<keyword evidence="1" id="KW-1133">Transmembrane helix</keyword>
<dbReference type="EMBL" id="QOQW01000003">
    <property type="protein sequence ID" value="RCK81096.1"/>
    <property type="molecule type" value="Genomic_DNA"/>
</dbReference>
<organism evidence="2 3">
    <name type="scientific">Candidatus Ozemobacter sibiricus</name>
    <dbReference type="NCBI Taxonomy" id="2268124"/>
    <lineage>
        <taxon>Bacteria</taxon>
        <taxon>Candidatus Ozemobacteria</taxon>
        <taxon>Candidatus Ozemobacterales</taxon>
        <taxon>Candidatus Ozemobacteraceae</taxon>
        <taxon>Candidatus Ozemobacter</taxon>
    </lineage>
</organism>
<name>A0A367ZST4_9BACT</name>
<evidence type="ECO:0000313" key="3">
    <source>
        <dbReference type="Proteomes" id="UP000252355"/>
    </source>
</evidence>
<proteinExistence type="predicted"/>
<dbReference type="AlphaFoldDB" id="A0A367ZST4"/>
<sequence>MTNQEFQEFYKKNKVAVIGVPIIIGILLLDMLVLKPGRRKKTEGTQPAVTTTTAEVAPVAGGPAADPLAPPAPLNVPVIPPLKAEVERRFLAVDTYPYPATKNIFLPPVKAEGPVVIAPTSSEKPLAPEVVQRPEVSYHGFFVIGEERVAILKQNQRVLLRPAGSRLPGTPYLLSAIALDRILLRDTTESGQEFEVLLSDAEKRVELAQILREQAAKEQAATQRNRDSVEDHWITLRDTQATLGAYGVYFPPGRSLARKGSSR</sequence>
<keyword evidence="1" id="KW-0812">Transmembrane</keyword>
<protein>
    <submittedName>
        <fullName evidence="2">Uncharacterized protein</fullName>
    </submittedName>
</protein>
<dbReference type="Proteomes" id="UP000252355">
    <property type="component" value="Unassembled WGS sequence"/>
</dbReference>
<gene>
    <name evidence="2" type="ORF">OZSIB_2473</name>
</gene>
<accession>A0A367ZST4</accession>
<evidence type="ECO:0000256" key="1">
    <source>
        <dbReference type="SAM" id="Phobius"/>
    </source>
</evidence>
<keyword evidence="1" id="KW-0472">Membrane</keyword>